<dbReference type="GO" id="GO:0016887">
    <property type="term" value="F:ATP hydrolysis activity"/>
    <property type="evidence" value="ECO:0007669"/>
    <property type="project" value="InterPro"/>
</dbReference>
<dbReference type="InterPro" id="IPR027417">
    <property type="entry name" value="P-loop_NTPase"/>
</dbReference>
<dbReference type="PANTHER" id="PTHR24029">
    <property type="entry name" value="UVRABC SYSTEM PROTEIN B"/>
    <property type="match status" value="1"/>
</dbReference>
<organism evidence="4">
    <name type="scientific">gut metagenome</name>
    <dbReference type="NCBI Taxonomy" id="749906"/>
    <lineage>
        <taxon>unclassified sequences</taxon>
        <taxon>metagenomes</taxon>
        <taxon>organismal metagenomes</taxon>
    </lineage>
</organism>
<dbReference type="GO" id="GO:0009380">
    <property type="term" value="C:excinuclease repair complex"/>
    <property type="evidence" value="ECO:0007669"/>
    <property type="project" value="InterPro"/>
</dbReference>
<dbReference type="PANTHER" id="PTHR24029:SF1">
    <property type="entry name" value="TRANSCRIPTION-REPAIR-COUPLING FACTOR"/>
    <property type="match status" value="1"/>
</dbReference>
<dbReference type="InterPro" id="IPR004807">
    <property type="entry name" value="UvrB"/>
</dbReference>
<dbReference type="AlphaFoldDB" id="J9BXJ0"/>
<evidence type="ECO:0000256" key="1">
    <source>
        <dbReference type="ARBA" id="ARBA00022741"/>
    </source>
</evidence>
<dbReference type="GO" id="GO:0005524">
    <property type="term" value="F:ATP binding"/>
    <property type="evidence" value="ECO:0007669"/>
    <property type="project" value="UniProtKB-KW"/>
</dbReference>
<protein>
    <submittedName>
        <fullName evidence="4">Transcription-repair coupling factor</fullName>
    </submittedName>
</protein>
<evidence type="ECO:0000313" key="4">
    <source>
        <dbReference type="EMBL" id="EJW92280.1"/>
    </source>
</evidence>
<accession>J9BXJ0</accession>
<dbReference type="Pfam" id="PF17757">
    <property type="entry name" value="UvrB_inter"/>
    <property type="match status" value="1"/>
</dbReference>
<proteinExistence type="predicted"/>
<dbReference type="GO" id="GO:0006289">
    <property type="term" value="P:nucleotide-excision repair"/>
    <property type="evidence" value="ECO:0007669"/>
    <property type="project" value="InterPro"/>
</dbReference>
<dbReference type="GO" id="GO:0003677">
    <property type="term" value="F:DNA binding"/>
    <property type="evidence" value="ECO:0007669"/>
    <property type="project" value="InterPro"/>
</dbReference>
<gene>
    <name evidence="4" type="ORF">EVA_19613</name>
</gene>
<sequence length="172" mass="19857">EALLLAAAFRQDRQTRIIVKKNKYEAQQLYTRLALLQQEVLCFTMDESLRISAIAASPEEKINQISALYQMRQDFAKIIITNVAAYTRFLPDVEFFDQSCISLKVGMEVSRKELTEKLNRIGYAKVNYAEMPCSYASRGGILDVFSINYPDPIRIEFFDTEIESIRFFNPDT</sequence>
<dbReference type="Gene3D" id="3.30.2060.10">
    <property type="entry name" value="Penicillin-binding protein 1b domain"/>
    <property type="match status" value="1"/>
</dbReference>
<dbReference type="SUPFAM" id="SSF52540">
    <property type="entry name" value="P-loop containing nucleoside triphosphate hydrolases"/>
    <property type="match status" value="1"/>
</dbReference>
<feature type="non-terminal residue" evidence="4">
    <location>
        <position position="172"/>
    </location>
</feature>
<dbReference type="InterPro" id="IPR041471">
    <property type="entry name" value="UvrB_inter"/>
</dbReference>
<dbReference type="EMBL" id="AMCI01007641">
    <property type="protein sequence ID" value="EJW92280.1"/>
    <property type="molecule type" value="Genomic_DNA"/>
</dbReference>
<comment type="caution">
    <text evidence="4">The sequence shown here is derived from an EMBL/GenBank/DDBJ whole genome shotgun (WGS) entry which is preliminary data.</text>
</comment>
<keyword evidence="1" id="KW-0547">Nucleotide-binding</keyword>
<name>J9BXJ0_9ZZZZ</name>
<feature type="domain" description="UvrB interaction" evidence="3">
    <location>
        <begin position="101"/>
        <end position="172"/>
    </location>
</feature>
<evidence type="ECO:0000256" key="2">
    <source>
        <dbReference type="ARBA" id="ARBA00022840"/>
    </source>
</evidence>
<evidence type="ECO:0000259" key="3">
    <source>
        <dbReference type="Pfam" id="PF17757"/>
    </source>
</evidence>
<keyword evidence="2" id="KW-0067">ATP-binding</keyword>
<reference evidence="4" key="1">
    <citation type="journal article" date="2012" name="PLoS ONE">
        <title>Gene sets for utilization of primary and secondary nutrition supplies in the distal gut of endangered iberian lynx.</title>
        <authorList>
            <person name="Alcaide M."/>
            <person name="Messina E."/>
            <person name="Richter M."/>
            <person name="Bargiela R."/>
            <person name="Peplies J."/>
            <person name="Huws S.A."/>
            <person name="Newbold C.J."/>
            <person name="Golyshin P.N."/>
            <person name="Simon M.A."/>
            <person name="Lopez G."/>
            <person name="Yakimov M.M."/>
            <person name="Ferrer M."/>
        </authorList>
    </citation>
    <scope>NUCLEOTIDE SEQUENCE</scope>
</reference>
<dbReference type="Gene3D" id="3.40.50.11180">
    <property type="match status" value="1"/>
</dbReference>
<feature type="non-terminal residue" evidence="4">
    <location>
        <position position="1"/>
    </location>
</feature>